<keyword evidence="3" id="KW-1185">Reference proteome</keyword>
<dbReference type="CDD" id="cd18186">
    <property type="entry name" value="BTB_POZ_ZBTB_KLHL-like"/>
    <property type="match status" value="1"/>
</dbReference>
<gene>
    <name evidence="2" type="ORF">Ocin01_15607</name>
</gene>
<dbReference type="InterPro" id="IPR011333">
    <property type="entry name" value="SKP1/BTB/POZ_sf"/>
</dbReference>
<organism evidence="2 3">
    <name type="scientific">Orchesella cincta</name>
    <name type="common">Springtail</name>
    <name type="synonym">Podura cincta</name>
    <dbReference type="NCBI Taxonomy" id="48709"/>
    <lineage>
        <taxon>Eukaryota</taxon>
        <taxon>Metazoa</taxon>
        <taxon>Ecdysozoa</taxon>
        <taxon>Arthropoda</taxon>
        <taxon>Hexapoda</taxon>
        <taxon>Collembola</taxon>
        <taxon>Entomobryomorpha</taxon>
        <taxon>Entomobryoidea</taxon>
        <taxon>Orchesellidae</taxon>
        <taxon>Orchesellinae</taxon>
        <taxon>Orchesella</taxon>
    </lineage>
</organism>
<evidence type="ECO:0000259" key="1">
    <source>
        <dbReference type="PROSITE" id="PS50097"/>
    </source>
</evidence>
<dbReference type="PROSITE" id="PS50097">
    <property type="entry name" value="BTB"/>
    <property type="match status" value="1"/>
</dbReference>
<dbReference type="OrthoDB" id="6412905at2759"/>
<dbReference type="Proteomes" id="UP000094527">
    <property type="component" value="Unassembled WGS sequence"/>
</dbReference>
<evidence type="ECO:0000313" key="2">
    <source>
        <dbReference type="EMBL" id="ODM91073.1"/>
    </source>
</evidence>
<accession>A0A1D2MDP8</accession>
<proteinExistence type="predicted"/>
<protein>
    <submittedName>
        <fullName evidence="2">Kelch-like protein 40</fullName>
    </submittedName>
</protein>
<dbReference type="InterPro" id="IPR044714">
    <property type="entry name" value="AtSIBP1-like"/>
</dbReference>
<comment type="caution">
    <text evidence="2">The sequence shown here is derived from an EMBL/GenBank/DDBJ whole genome shotgun (WGS) entry which is preliminary data.</text>
</comment>
<dbReference type="Gene3D" id="3.30.710.10">
    <property type="entry name" value="Potassium Channel Kv1.1, Chain A"/>
    <property type="match status" value="1"/>
</dbReference>
<reference evidence="2 3" key="1">
    <citation type="journal article" date="2016" name="Genome Biol. Evol.">
        <title>Gene Family Evolution Reflects Adaptation to Soil Environmental Stressors in the Genome of the Collembolan Orchesella cincta.</title>
        <authorList>
            <person name="Faddeeva-Vakhrusheva A."/>
            <person name="Derks M.F."/>
            <person name="Anvar S.Y."/>
            <person name="Agamennone V."/>
            <person name="Suring W."/>
            <person name="Smit S."/>
            <person name="van Straalen N.M."/>
            <person name="Roelofs D."/>
        </authorList>
    </citation>
    <scope>NUCLEOTIDE SEQUENCE [LARGE SCALE GENOMIC DNA]</scope>
    <source>
        <tissue evidence="2">Mixed pool</tissue>
    </source>
</reference>
<dbReference type="SMART" id="SM00225">
    <property type="entry name" value="BTB"/>
    <property type="match status" value="1"/>
</dbReference>
<dbReference type="STRING" id="48709.A0A1D2MDP8"/>
<feature type="domain" description="BTB" evidence="1">
    <location>
        <begin position="218"/>
        <end position="286"/>
    </location>
</feature>
<sequence>MSHRFVAHQQGSAFFMQPLDFGDIAYDYFCRLGCSANFWPARDGETEETKSYFNELKQVIGSRWGGSNSQVEGFYMYLKILNVTSDDGSASSKLFGSVHGKLFKDIYEELELLEPVQLKLEIVFGVPLDTKVIKISTQEMNMSMAPKDTHMAATYYTFEQTFPAPWPVTICDSGVDCFLKSELIYSPYPQPGLQLSPSNGSLQIAVMTKTILETGLHSDFTLISENGDRFPCHKVFLAPSSQFFATMFKTDMMESHMSECRLDGSTQEGVSALLKFVYYQDVQEPLTSSGLCVELLHLALMYDIPTLAHCVRNTMLSKRNSWWDIGGAVSLYFRVRLENGYANLKDKAIQILKTKRARGEIMSNANSHFEDLCVSDPNALKELMQLMFCS</sequence>
<dbReference type="InterPro" id="IPR000210">
    <property type="entry name" value="BTB/POZ_dom"/>
</dbReference>
<dbReference type="PANTHER" id="PTHR46672:SF8">
    <property type="entry name" value="BTB DOMAIN-CONTAINING PROTEIN"/>
    <property type="match status" value="1"/>
</dbReference>
<dbReference type="SUPFAM" id="SSF54695">
    <property type="entry name" value="POZ domain"/>
    <property type="match status" value="1"/>
</dbReference>
<dbReference type="AlphaFoldDB" id="A0A1D2MDP8"/>
<dbReference type="PANTHER" id="PTHR46672">
    <property type="entry name" value="OS08G0495500 PROTEIN-RELATED"/>
    <property type="match status" value="1"/>
</dbReference>
<evidence type="ECO:0000313" key="3">
    <source>
        <dbReference type="Proteomes" id="UP000094527"/>
    </source>
</evidence>
<dbReference type="EMBL" id="LJIJ01001681">
    <property type="protein sequence ID" value="ODM91073.1"/>
    <property type="molecule type" value="Genomic_DNA"/>
</dbReference>
<dbReference type="Pfam" id="PF00651">
    <property type="entry name" value="BTB"/>
    <property type="match status" value="1"/>
</dbReference>
<name>A0A1D2MDP8_ORCCI</name>